<reference evidence="1 2" key="1">
    <citation type="submission" date="2023-03" db="EMBL/GenBank/DDBJ databases">
        <title>High recombination rates correlate with genetic variation in Cardiocondyla obscurior ants.</title>
        <authorList>
            <person name="Errbii M."/>
        </authorList>
    </citation>
    <scope>NUCLEOTIDE SEQUENCE [LARGE SCALE GENOMIC DNA]</scope>
    <source>
        <strain evidence="1">Alpha-2009</strain>
        <tissue evidence="1">Whole body</tissue>
    </source>
</reference>
<name>A0AAW2FLT5_9HYME</name>
<accession>A0AAW2FLT5</accession>
<dbReference type="AlphaFoldDB" id="A0AAW2FLT5"/>
<evidence type="ECO:0000313" key="1">
    <source>
        <dbReference type="EMBL" id="KAL0114882.1"/>
    </source>
</evidence>
<keyword evidence="2" id="KW-1185">Reference proteome</keyword>
<sequence>MHTVLSPPEAEKLTKNIKKFFKNLKTYHCAVTSADAHVTIFSRLTSTRSRDIEKTKIKFLKSDAHVTIFSDLHSPRAEILTKKKF</sequence>
<dbReference type="Proteomes" id="UP001430953">
    <property type="component" value="Unassembled WGS sequence"/>
</dbReference>
<dbReference type="EMBL" id="JADYXP020000011">
    <property type="protein sequence ID" value="KAL0114882.1"/>
    <property type="molecule type" value="Genomic_DNA"/>
</dbReference>
<proteinExistence type="predicted"/>
<organism evidence="1 2">
    <name type="scientific">Cardiocondyla obscurior</name>
    <dbReference type="NCBI Taxonomy" id="286306"/>
    <lineage>
        <taxon>Eukaryota</taxon>
        <taxon>Metazoa</taxon>
        <taxon>Ecdysozoa</taxon>
        <taxon>Arthropoda</taxon>
        <taxon>Hexapoda</taxon>
        <taxon>Insecta</taxon>
        <taxon>Pterygota</taxon>
        <taxon>Neoptera</taxon>
        <taxon>Endopterygota</taxon>
        <taxon>Hymenoptera</taxon>
        <taxon>Apocrita</taxon>
        <taxon>Aculeata</taxon>
        <taxon>Formicoidea</taxon>
        <taxon>Formicidae</taxon>
        <taxon>Myrmicinae</taxon>
        <taxon>Cardiocondyla</taxon>
    </lineage>
</organism>
<gene>
    <name evidence="1" type="ORF">PUN28_011916</name>
</gene>
<comment type="caution">
    <text evidence="1">The sequence shown here is derived from an EMBL/GenBank/DDBJ whole genome shotgun (WGS) entry which is preliminary data.</text>
</comment>
<protein>
    <submittedName>
        <fullName evidence="1">Uncharacterized protein</fullName>
    </submittedName>
</protein>
<evidence type="ECO:0000313" key="2">
    <source>
        <dbReference type="Proteomes" id="UP001430953"/>
    </source>
</evidence>